<dbReference type="PANTHER" id="PTHR10980:SF3">
    <property type="entry name" value="LD16419P"/>
    <property type="match status" value="1"/>
</dbReference>
<dbReference type="GO" id="GO:0005094">
    <property type="term" value="F:Rho GDP-dissociation inhibitor activity"/>
    <property type="evidence" value="ECO:0007669"/>
    <property type="project" value="InterPro"/>
</dbReference>
<keyword evidence="3" id="KW-0963">Cytoplasm</keyword>
<evidence type="ECO:0000256" key="2">
    <source>
        <dbReference type="ARBA" id="ARBA00009758"/>
    </source>
</evidence>
<evidence type="ECO:0000256" key="1">
    <source>
        <dbReference type="ARBA" id="ARBA00004496"/>
    </source>
</evidence>
<evidence type="ECO:0000256" key="3">
    <source>
        <dbReference type="ARBA" id="ARBA00022490"/>
    </source>
</evidence>
<evidence type="ECO:0000313" key="4">
    <source>
        <dbReference type="EMBL" id="EJT49503.1"/>
    </source>
</evidence>
<comment type="similarity">
    <text evidence="2">Belongs to the Rho GDI family.</text>
</comment>
<dbReference type="GO" id="GO:0016020">
    <property type="term" value="C:membrane"/>
    <property type="evidence" value="ECO:0007669"/>
    <property type="project" value="TreeGrafter"/>
</dbReference>
<reference evidence="4 5" key="1">
    <citation type="journal article" date="2012" name="Eukaryot. Cell">
        <title>Draft genome sequence of CBS 2479, the standard type strain of Trichosporon asahii.</title>
        <authorList>
            <person name="Yang R.Y."/>
            <person name="Li H.T."/>
            <person name="Zhu H."/>
            <person name="Zhou G.P."/>
            <person name="Wang M."/>
            <person name="Wang L."/>
        </authorList>
    </citation>
    <scope>NUCLEOTIDE SEQUENCE [LARGE SCALE GENOMIC DNA]</scope>
    <source>
        <strain evidence="5">ATCC 90039 / CBS 2479 / JCM 2466 / KCTC 7840 / NCYC 2677 / UAMH 7654</strain>
    </source>
</reference>
<dbReference type="SUPFAM" id="SSF81296">
    <property type="entry name" value="E set domains"/>
    <property type="match status" value="1"/>
</dbReference>
<accession>J5QWV0</accession>
<dbReference type="GO" id="GO:0007266">
    <property type="term" value="P:Rho protein signal transduction"/>
    <property type="evidence" value="ECO:0007669"/>
    <property type="project" value="InterPro"/>
</dbReference>
<dbReference type="RefSeq" id="XP_014179921.1">
    <property type="nucleotide sequence ID" value="XM_014324446.1"/>
</dbReference>
<name>J5QWV0_TRIAS</name>
<proteinExistence type="inferred from homology"/>
<protein>
    <submittedName>
        <fullName evidence="4">Rho GDP-dissociation inhibitor 1</fullName>
    </submittedName>
</protein>
<dbReference type="InterPro" id="IPR014756">
    <property type="entry name" value="Ig_E-set"/>
</dbReference>
<dbReference type="AlphaFoldDB" id="J5QWV0"/>
<dbReference type="Gene3D" id="2.70.50.30">
    <property type="entry name" value="Coagulation Factor XIII, subunit A, domain 1"/>
    <property type="match status" value="2"/>
</dbReference>
<dbReference type="InterPro" id="IPR000406">
    <property type="entry name" value="Rho_GDI"/>
</dbReference>
<dbReference type="Pfam" id="PF02115">
    <property type="entry name" value="Rho_GDI"/>
    <property type="match status" value="2"/>
</dbReference>
<sequence length="164" mass="17813">MADTEGYKVRLISFKISATFQFNADAQVGEAKTMAELAALDQEDESLQRWKASLGLTGGAGGSGKKEVVPVSLFLTSPTRPGGDITLDLTLPPADIAKLKKDPIDKTEAMLGSYGPQEEPYTKVEAPTGMLARSGSYAVRSRLIDDDNNVWIDVEWGFKLSKDW</sequence>
<dbReference type="Proteomes" id="UP000002748">
    <property type="component" value="Unassembled WGS sequence"/>
</dbReference>
<dbReference type="OrthoDB" id="1683373at2759"/>
<dbReference type="GO" id="GO:0005829">
    <property type="term" value="C:cytosol"/>
    <property type="evidence" value="ECO:0007669"/>
    <property type="project" value="TreeGrafter"/>
</dbReference>
<comment type="subcellular location">
    <subcellularLocation>
        <location evidence="1">Cytoplasm</location>
    </subcellularLocation>
</comment>
<gene>
    <name evidence="4" type="ORF">A1Q1_01407</name>
</gene>
<dbReference type="PANTHER" id="PTHR10980">
    <property type="entry name" value="RHO GDP-DISSOCIATION INHIBITOR"/>
    <property type="match status" value="1"/>
</dbReference>
<dbReference type="HOGENOM" id="CLU_076228_1_0_1"/>
<dbReference type="InterPro" id="IPR024792">
    <property type="entry name" value="RhoGDI_dom_sf"/>
</dbReference>
<dbReference type="EMBL" id="ALBS01000170">
    <property type="protein sequence ID" value="EJT49503.1"/>
    <property type="molecule type" value="Genomic_DNA"/>
</dbReference>
<evidence type="ECO:0000313" key="5">
    <source>
        <dbReference type="Proteomes" id="UP000002748"/>
    </source>
</evidence>
<dbReference type="GeneID" id="25984921"/>
<dbReference type="VEuPathDB" id="FungiDB:A1Q1_01407"/>
<dbReference type="KEGG" id="tasa:A1Q1_01407"/>
<comment type="caution">
    <text evidence="4">The sequence shown here is derived from an EMBL/GenBank/DDBJ whole genome shotgun (WGS) entry which is preliminary data.</text>
</comment>
<organism evidence="4 5">
    <name type="scientific">Trichosporon asahii var. asahii (strain ATCC 90039 / CBS 2479 / JCM 2466 / KCTC 7840 / NBRC 103889/ NCYC 2677 / UAMH 7654)</name>
    <name type="common">Yeast</name>
    <dbReference type="NCBI Taxonomy" id="1186058"/>
    <lineage>
        <taxon>Eukaryota</taxon>
        <taxon>Fungi</taxon>
        <taxon>Dikarya</taxon>
        <taxon>Basidiomycota</taxon>
        <taxon>Agaricomycotina</taxon>
        <taxon>Tremellomycetes</taxon>
        <taxon>Trichosporonales</taxon>
        <taxon>Trichosporonaceae</taxon>
        <taxon>Trichosporon</taxon>
    </lineage>
</organism>